<comment type="caution">
    <text evidence="4">The sequence shown here is derived from an EMBL/GenBank/DDBJ whole genome shotgun (WGS) entry which is preliminary data.</text>
</comment>
<evidence type="ECO:0000313" key="5">
    <source>
        <dbReference type="Proteomes" id="UP000663832"/>
    </source>
</evidence>
<sequence>MSKELFKYLLDTNDTINLESKLIYFQHNLPELLAPVCSHLCIRHRLLRLNYNIQSPHQSQLALCKKHLHRHS</sequence>
<dbReference type="EMBL" id="CAJNOM010001153">
    <property type="protein sequence ID" value="CAF1595346.1"/>
    <property type="molecule type" value="Genomic_DNA"/>
</dbReference>
<organism evidence="4 5">
    <name type="scientific">Adineta steineri</name>
    <dbReference type="NCBI Taxonomy" id="433720"/>
    <lineage>
        <taxon>Eukaryota</taxon>
        <taxon>Metazoa</taxon>
        <taxon>Spiralia</taxon>
        <taxon>Gnathifera</taxon>
        <taxon>Rotifera</taxon>
        <taxon>Eurotatoria</taxon>
        <taxon>Bdelloidea</taxon>
        <taxon>Adinetida</taxon>
        <taxon>Adinetidae</taxon>
        <taxon>Adineta</taxon>
    </lineage>
</organism>
<evidence type="ECO:0000313" key="1">
    <source>
        <dbReference type="EMBL" id="CAF1346944.1"/>
    </source>
</evidence>
<accession>A0A816AG54</accession>
<reference evidence="4" key="1">
    <citation type="submission" date="2021-02" db="EMBL/GenBank/DDBJ databases">
        <authorList>
            <person name="Nowell W R."/>
        </authorList>
    </citation>
    <scope>NUCLEOTIDE SEQUENCE</scope>
</reference>
<dbReference type="AlphaFoldDB" id="A0A816AG54"/>
<dbReference type="OrthoDB" id="9990872at2759"/>
<gene>
    <name evidence="1" type="ORF">BJG266_LOCUS34735</name>
    <name evidence="2" type="ORF">BJG266_LOCUS34761</name>
    <name evidence="3" type="ORF">QVE165_LOCUS51805</name>
    <name evidence="4" type="ORF">QVE165_LOCUS51831</name>
</gene>
<keyword evidence="5" id="KW-1185">Reference proteome</keyword>
<dbReference type="EMBL" id="CAJNOM010001156">
    <property type="protein sequence ID" value="CAF1595519.1"/>
    <property type="molecule type" value="Genomic_DNA"/>
</dbReference>
<dbReference type="EMBL" id="CAJNOI010000801">
    <property type="protein sequence ID" value="CAF1347431.1"/>
    <property type="molecule type" value="Genomic_DNA"/>
</dbReference>
<evidence type="ECO:0000313" key="2">
    <source>
        <dbReference type="EMBL" id="CAF1347431.1"/>
    </source>
</evidence>
<name>A0A816AG54_9BILA</name>
<dbReference type="Proteomes" id="UP000663832">
    <property type="component" value="Unassembled WGS sequence"/>
</dbReference>
<dbReference type="EMBL" id="CAJNOI010000798">
    <property type="protein sequence ID" value="CAF1346944.1"/>
    <property type="molecule type" value="Genomic_DNA"/>
</dbReference>
<evidence type="ECO:0000313" key="3">
    <source>
        <dbReference type="EMBL" id="CAF1595346.1"/>
    </source>
</evidence>
<proteinExistence type="predicted"/>
<dbReference type="Proteomes" id="UP000663877">
    <property type="component" value="Unassembled WGS sequence"/>
</dbReference>
<evidence type="ECO:0000313" key="4">
    <source>
        <dbReference type="EMBL" id="CAF1595519.1"/>
    </source>
</evidence>
<protein>
    <submittedName>
        <fullName evidence="4">Uncharacterized protein</fullName>
    </submittedName>
</protein>